<evidence type="ECO:0000256" key="2">
    <source>
        <dbReference type="SAM" id="Phobius"/>
    </source>
</evidence>
<dbReference type="Pfam" id="PF09990">
    <property type="entry name" value="DUF2231"/>
    <property type="match status" value="1"/>
</dbReference>
<dbReference type="Proteomes" id="UP000215086">
    <property type="component" value="Chromosome"/>
</dbReference>
<feature type="compositionally biased region" description="Basic and acidic residues" evidence="1">
    <location>
        <begin position="178"/>
        <end position="193"/>
    </location>
</feature>
<keyword evidence="2" id="KW-1133">Transmembrane helix</keyword>
<feature type="transmembrane region" description="Helical" evidence="2">
    <location>
        <begin position="55"/>
        <end position="80"/>
    </location>
</feature>
<dbReference type="InterPro" id="IPR019251">
    <property type="entry name" value="DUF2231_TM"/>
</dbReference>
<feature type="compositionally biased region" description="Basic and acidic residues" evidence="1">
    <location>
        <begin position="201"/>
        <end position="212"/>
    </location>
</feature>
<feature type="compositionally biased region" description="Polar residues" evidence="1">
    <location>
        <begin position="218"/>
        <end position="227"/>
    </location>
</feature>
<keyword evidence="2" id="KW-0472">Membrane</keyword>
<feature type="transmembrane region" description="Helical" evidence="2">
    <location>
        <begin position="133"/>
        <end position="154"/>
    </location>
</feature>
<gene>
    <name evidence="4" type="ORF">THTE_2549</name>
</gene>
<feature type="domain" description="DUF2231" evidence="3">
    <location>
        <begin position="23"/>
        <end position="171"/>
    </location>
</feature>
<dbReference type="RefSeq" id="WP_095415294.1">
    <property type="nucleotide sequence ID" value="NZ_CP018477.1"/>
</dbReference>
<keyword evidence="2" id="KW-0812">Transmembrane</keyword>
<dbReference type="EMBL" id="CP018477">
    <property type="protein sequence ID" value="ASV75151.1"/>
    <property type="molecule type" value="Genomic_DNA"/>
</dbReference>
<evidence type="ECO:0000259" key="3">
    <source>
        <dbReference type="Pfam" id="PF09990"/>
    </source>
</evidence>
<reference evidence="4 5" key="1">
    <citation type="journal article" name="Front. Microbiol.">
        <title>Sugar Metabolism of the First Thermophilic Planctomycete Thermogutta terrifontis: Comparative Genomic and Transcriptomic Approaches.</title>
        <authorList>
            <person name="Elcheninov A.G."/>
            <person name="Menzel P."/>
            <person name="Gudbergsdottir S.R."/>
            <person name="Slesarev A.I."/>
            <person name="Kadnikov V.V."/>
            <person name="Krogh A."/>
            <person name="Bonch-Osmolovskaya E.A."/>
            <person name="Peng X."/>
            <person name="Kublanov I.V."/>
        </authorList>
    </citation>
    <scope>NUCLEOTIDE SEQUENCE [LARGE SCALE GENOMIC DNA]</scope>
    <source>
        <strain evidence="4 5">R1</strain>
    </source>
</reference>
<evidence type="ECO:0000256" key="1">
    <source>
        <dbReference type="SAM" id="MobiDB-lite"/>
    </source>
</evidence>
<keyword evidence="5" id="KW-1185">Reference proteome</keyword>
<accession>A0A286RGR9</accession>
<evidence type="ECO:0000313" key="4">
    <source>
        <dbReference type="EMBL" id="ASV75151.1"/>
    </source>
</evidence>
<feature type="transmembrane region" description="Helical" evidence="2">
    <location>
        <begin position="20"/>
        <end position="48"/>
    </location>
</feature>
<feature type="region of interest" description="Disordered" evidence="1">
    <location>
        <begin position="178"/>
        <end position="255"/>
    </location>
</feature>
<evidence type="ECO:0000313" key="5">
    <source>
        <dbReference type="Proteomes" id="UP000215086"/>
    </source>
</evidence>
<sequence length="255" mass="27535">MFAVNLGLTLPPLPPVDIPWPGMHVLVVHFPIALLLVAPVFVLLGLIFAPRWQGFAISAVLLLALGTAGTFVAAATGLAARDIVEEGPDEMFEVMEEHEEYGLLTRNIYLGVTIAYAIFVLLTLTVSSIGKAVVRIPISLVFLVAMAVAGLYLAHTAHLGGILVHQYGVKAKLTETRERAEDKKQRANTEIKDQASQPADEQDRAARSPKDTEETESSEPQAQLQSEKSARPASAETPSTQESSPAESESKQEKE</sequence>
<name>A0A286RGR9_9BACT</name>
<protein>
    <recommendedName>
        <fullName evidence="3">DUF2231 domain-containing protein</fullName>
    </recommendedName>
</protein>
<feature type="compositionally biased region" description="Polar residues" evidence="1">
    <location>
        <begin position="236"/>
        <end position="247"/>
    </location>
</feature>
<dbReference type="AlphaFoldDB" id="A0A286RGR9"/>
<proteinExistence type="predicted"/>
<dbReference type="KEGG" id="ttf:THTE_2549"/>
<organism evidence="4 5">
    <name type="scientific">Thermogutta terrifontis</name>
    <dbReference type="NCBI Taxonomy" id="1331910"/>
    <lineage>
        <taxon>Bacteria</taxon>
        <taxon>Pseudomonadati</taxon>
        <taxon>Planctomycetota</taxon>
        <taxon>Planctomycetia</taxon>
        <taxon>Pirellulales</taxon>
        <taxon>Thermoguttaceae</taxon>
        <taxon>Thermogutta</taxon>
    </lineage>
</organism>
<feature type="transmembrane region" description="Helical" evidence="2">
    <location>
        <begin position="108"/>
        <end position="126"/>
    </location>
</feature>